<keyword evidence="1" id="KW-0812">Transmembrane</keyword>
<name>A0A2A5T0X2_9GAMM</name>
<evidence type="ECO:0000313" key="3">
    <source>
        <dbReference type="Proteomes" id="UP000219020"/>
    </source>
</evidence>
<evidence type="ECO:0000256" key="1">
    <source>
        <dbReference type="SAM" id="Phobius"/>
    </source>
</evidence>
<dbReference type="AlphaFoldDB" id="A0A2A5T0X2"/>
<protein>
    <submittedName>
        <fullName evidence="2">Uncharacterized protein</fullName>
    </submittedName>
</protein>
<keyword evidence="3" id="KW-1185">Reference proteome</keyword>
<comment type="caution">
    <text evidence="2">The sequence shown here is derived from an EMBL/GenBank/DDBJ whole genome shotgun (WGS) entry which is preliminary data.</text>
</comment>
<dbReference type="PANTHER" id="PTHR30386">
    <property type="entry name" value="MEMBRANE FUSION SUBUNIT OF EMRAB-TOLC MULTIDRUG EFFLUX PUMP"/>
    <property type="match status" value="1"/>
</dbReference>
<keyword evidence="1" id="KW-0472">Membrane</keyword>
<dbReference type="GeneID" id="66952329"/>
<proteinExistence type="predicted"/>
<feature type="transmembrane region" description="Helical" evidence="1">
    <location>
        <begin position="149"/>
        <end position="170"/>
    </location>
</feature>
<evidence type="ECO:0000313" key="2">
    <source>
        <dbReference type="EMBL" id="PCS21813.1"/>
    </source>
</evidence>
<dbReference type="EMBL" id="NBYY01000030">
    <property type="protein sequence ID" value="PCS21813.1"/>
    <property type="molecule type" value="Genomic_DNA"/>
</dbReference>
<keyword evidence="1" id="KW-1133">Transmembrane helix</keyword>
<accession>A0A2A5T0X2</accession>
<dbReference type="Gene3D" id="2.40.10.220">
    <property type="entry name" value="predicted glycosyltransferase like domains"/>
    <property type="match status" value="1"/>
</dbReference>
<dbReference type="RefSeq" id="WP_097357046.1">
    <property type="nucleotide sequence ID" value="NZ_CAWNJE010000024.1"/>
</dbReference>
<reference evidence="3" key="1">
    <citation type="submission" date="2017-04" db="EMBL/GenBank/DDBJ databases">
        <title>Genome evolution of the luminous symbionts of deep sea anglerfish.</title>
        <authorList>
            <person name="Hendry T.A."/>
        </authorList>
    </citation>
    <scope>NUCLEOTIDE SEQUENCE [LARGE SCALE GENOMIC DNA]</scope>
</reference>
<dbReference type="PANTHER" id="PTHR30386:SF28">
    <property type="entry name" value="EXPORTED PROTEIN"/>
    <property type="match status" value="1"/>
</dbReference>
<organism evidence="2 3">
    <name type="scientific">Candidatus Enterovibrio escicola</name>
    <dbReference type="NCBI Taxonomy" id="1927127"/>
    <lineage>
        <taxon>Bacteria</taxon>
        <taxon>Pseudomonadati</taxon>
        <taxon>Pseudomonadota</taxon>
        <taxon>Gammaproteobacteria</taxon>
        <taxon>Vibrionales</taxon>
        <taxon>Vibrionaceae</taxon>
        <taxon>Enterovibrio</taxon>
    </lineage>
</organism>
<dbReference type="Proteomes" id="UP000219020">
    <property type="component" value="Unassembled WGS sequence"/>
</dbReference>
<gene>
    <name evidence="2" type="ORF">BTN49_2634</name>
</gene>
<dbReference type="InterPro" id="IPR050739">
    <property type="entry name" value="MFP"/>
</dbReference>
<sequence length="528" mass="59397">MGVLAINNGSIHTFQSRSGARKFPRIEFPALVEIDGIMYPTNEWSVGGFSLLDGKYQSKKGHKNSGNLCFELPVGRFSTPVMFEVMRVSESSCALGCKFDSINSGHQKTLQSIVDTYLTGETISLESVTSYGVKAQLHEEEVNRMQQNWWRFTIVAVCSVSLIILAALMVKSRILSINSVHAAVSQPLLTLRSYSNGVLRLEDVKPGQLVRKGQLIFTVYTEESTDLLAQNKQLLSSINSEILYYQNLLRQSKEAVASYNSSLFKELKILSKKRELLNKEVTTRQRVLSWYSTGVNKGTVDIVTRENQRLEVLKLKRARLNIDSKMELIKNQLDQISLGVAPREAQVDIKSTFETQSKLNILTKKRNTTLEEIERLKGRGLAISPCNCYIVAINASDGQIVQSGSSIYELSPVSNENRTERSILALMPLERSELLKIGMPVQYRLASYDEEMIGIIEGLQFYSSANSDIYNKEGESLSGLPKTLPRMQQYMLIKITPDEEDKNSIVNEPVIVVATIGWGDVFRYWFSL</sequence>